<organism evidence="3 4">
    <name type="scientific">Sphaerotilus sulfidivorans</name>
    <dbReference type="NCBI Taxonomy" id="639200"/>
    <lineage>
        <taxon>Bacteria</taxon>
        <taxon>Pseudomonadati</taxon>
        <taxon>Pseudomonadota</taxon>
        <taxon>Betaproteobacteria</taxon>
        <taxon>Burkholderiales</taxon>
        <taxon>Sphaerotilaceae</taxon>
        <taxon>Sphaerotilus</taxon>
    </lineage>
</organism>
<evidence type="ECO:0008006" key="6">
    <source>
        <dbReference type="Google" id="ProtNLM"/>
    </source>
</evidence>
<dbReference type="EMBL" id="CP035708">
    <property type="protein sequence ID" value="QEM99384.1"/>
    <property type="molecule type" value="Genomic_DNA"/>
</dbReference>
<dbReference type="EMBL" id="JBEPLS010000009">
    <property type="protein sequence ID" value="MET3604724.1"/>
    <property type="molecule type" value="Genomic_DNA"/>
</dbReference>
<dbReference type="KEGG" id="snn:EWH46_00445"/>
<name>A0A5C1PUR5_9BURK</name>
<dbReference type="OrthoDB" id="4181557at2"/>
<protein>
    <recommendedName>
        <fullName evidence="6">Tetratricopeptide repeat protein</fullName>
    </recommendedName>
</protein>
<proteinExistence type="predicted"/>
<dbReference type="Proteomes" id="UP000323522">
    <property type="component" value="Chromosome"/>
</dbReference>
<keyword evidence="5" id="KW-1185">Reference proteome</keyword>
<evidence type="ECO:0000313" key="4">
    <source>
        <dbReference type="Proteomes" id="UP000323522"/>
    </source>
</evidence>
<gene>
    <name evidence="2" type="ORF">ABIC99_002545</name>
    <name evidence="3" type="ORF">EWH46_00445</name>
</gene>
<feature type="region of interest" description="Disordered" evidence="1">
    <location>
        <begin position="219"/>
        <end position="243"/>
    </location>
</feature>
<reference evidence="2 5" key="2">
    <citation type="submission" date="2024-06" db="EMBL/GenBank/DDBJ databases">
        <title>Genomic Encyclopedia of Type Strains, Phase IV (KMG-IV): sequencing the most valuable type-strain genomes for metagenomic binning, comparative biology and taxonomic classification.</title>
        <authorList>
            <person name="Goeker M."/>
        </authorList>
    </citation>
    <scope>NUCLEOTIDE SEQUENCE [LARGE SCALE GENOMIC DNA]</scope>
    <source>
        <strain evidence="2 5">D-501</strain>
    </source>
</reference>
<dbReference type="RefSeq" id="WP_149502071.1">
    <property type="nucleotide sequence ID" value="NZ_CP035708.1"/>
</dbReference>
<evidence type="ECO:0000313" key="3">
    <source>
        <dbReference type="EMBL" id="QEM99384.1"/>
    </source>
</evidence>
<reference evidence="3 4" key="1">
    <citation type="submission" date="2019-02" db="EMBL/GenBank/DDBJ databases">
        <title>Complete Genome Sequence and Methylome Analysis of Sphaerotilus natans subsp. sulfidivorans D-507.</title>
        <authorList>
            <person name="Fomenkov A."/>
            <person name="Gridneva E."/>
            <person name="Smolyakov D."/>
            <person name="Dubinina G."/>
            <person name="Vincze T."/>
            <person name="Grabovich M."/>
            <person name="Roberts R.J."/>
        </authorList>
    </citation>
    <scope>NUCLEOTIDE SEQUENCE [LARGE SCALE GENOMIC DNA]</scope>
    <source>
        <strain evidence="3 4">D-507</strain>
    </source>
</reference>
<evidence type="ECO:0000313" key="2">
    <source>
        <dbReference type="EMBL" id="MET3604724.1"/>
    </source>
</evidence>
<dbReference type="Proteomes" id="UP001549111">
    <property type="component" value="Unassembled WGS sequence"/>
</dbReference>
<evidence type="ECO:0000313" key="5">
    <source>
        <dbReference type="Proteomes" id="UP001549111"/>
    </source>
</evidence>
<evidence type="ECO:0000256" key="1">
    <source>
        <dbReference type="SAM" id="MobiDB-lite"/>
    </source>
</evidence>
<accession>A0A5C1PUR5</accession>
<dbReference type="AlphaFoldDB" id="A0A5C1PUR5"/>
<sequence length="243" mass="27429">MSASDILDEHTGAFLRLRRLWERRSHFSLVLAMVDNPDYRDMLIARLDTVLPGARIDLTSADPPAAWLRQGEAQCAQGLRRLHVCLPLDARHDDLWWQQANVVRERLADAMPTLQVVWLSQADVDTAAHQAPDLWNWREAVLDFTVPVVQPARIAALTERLAEISDFLDRQDRQPDHDRRPSAHLLLEAARVHRQLGHWEQSRRAAQRAASLFAAHGDTEHAAAARAEETEAIHPGRTDDAAG</sequence>